<evidence type="ECO:0000256" key="2">
    <source>
        <dbReference type="SAM" id="SignalP"/>
    </source>
</evidence>
<gene>
    <name evidence="3" type="ORF">A3G33_00465</name>
</gene>
<keyword evidence="2" id="KW-0732">Signal</keyword>
<sequence>MKTNMISKWIVLMLVASVPFLGGCSTAEKDQLQNEVNAFRSQMGILQAKSAEEVKQCQTANAQQMAGLKSAQAEAEKACQGKISQCEKDKEQLSFELDKARQDFETLMKKKGANMSEPSRIK</sequence>
<keyword evidence="1" id="KW-0175">Coiled coil</keyword>
<dbReference type="Proteomes" id="UP000178187">
    <property type="component" value="Unassembled WGS sequence"/>
</dbReference>
<evidence type="ECO:0000256" key="1">
    <source>
        <dbReference type="SAM" id="Coils"/>
    </source>
</evidence>
<organism evidence="3 4">
    <name type="scientific">Candidatus Danuiimicrobium aquiferis</name>
    <dbReference type="NCBI Taxonomy" id="1801832"/>
    <lineage>
        <taxon>Bacteria</taxon>
        <taxon>Pseudomonadati</taxon>
        <taxon>Candidatus Omnitrophota</taxon>
        <taxon>Candidatus Danuiimicrobium</taxon>
    </lineage>
</organism>
<dbReference type="AlphaFoldDB" id="A0A1G1KTF1"/>
<name>A0A1G1KTF1_9BACT</name>
<proteinExistence type="predicted"/>
<accession>A0A1G1KTF1</accession>
<comment type="caution">
    <text evidence="3">The sequence shown here is derived from an EMBL/GenBank/DDBJ whole genome shotgun (WGS) entry which is preliminary data.</text>
</comment>
<feature type="chain" id="PRO_5009576540" evidence="2">
    <location>
        <begin position="22"/>
        <end position="122"/>
    </location>
</feature>
<dbReference type="PROSITE" id="PS51257">
    <property type="entry name" value="PROKAR_LIPOPROTEIN"/>
    <property type="match status" value="1"/>
</dbReference>
<reference evidence="3 4" key="1">
    <citation type="journal article" date="2016" name="Nat. Commun.">
        <title>Thousands of microbial genomes shed light on interconnected biogeochemical processes in an aquifer system.</title>
        <authorList>
            <person name="Anantharaman K."/>
            <person name="Brown C.T."/>
            <person name="Hug L.A."/>
            <person name="Sharon I."/>
            <person name="Castelle C.J."/>
            <person name="Probst A.J."/>
            <person name="Thomas B.C."/>
            <person name="Singh A."/>
            <person name="Wilkins M.J."/>
            <person name="Karaoz U."/>
            <person name="Brodie E.L."/>
            <person name="Williams K.H."/>
            <person name="Hubbard S.S."/>
            <person name="Banfield J.F."/>
        </authorList>
    </citation>
    <scope>NUCLEOTIDE SEQUENCE [LARGE SCALE GENOMIC DNA]</scope>
</reference>
<evidence type="ECO:0000313" key="4">
    <source>
        <dbReference type="Proteomes" id="UP000178187"/>
    </source>
</evidence>
<feature type="signal peptide" evidence="2">
    <location>
        <begin position="1"/>
        <end position="21"/>
    </location>
</feature>
<protein>
    <submittedName>
        <fullName evidence="3">Uncharacterized protein</fullName>
    </submittedName>
</protein>
<feature type="coiled-coil region" evidence="1">
    <location>
        <begin position="83"/>
        <end position="110"/>
    </location>
</feature>
<evidence type="ECO:0000313" key="3">
    <source>
        <dbReference type="EMBL" id="OGW95849.1"/>
    </source>
</evidence>
<dbReference type="EMBL" id="MHFR01000057">
    <property type="protein sequence ID" value="OGW95849.1"/>
    <property type="molecule type" value="Genomic_DNA"/>
</dbReference>